<evidence type="ECO:0000256" key="7">
    <source>
        <dbReference type="ARBA" id="ARBA00023136"/>
    </source>
</evidence>
<dbReference type="Pfam" id="PF07715">
    <property type="entry name" value="Plug"/>
    <property type="match status" value="1"/>
</dbReference>
<evidence type="ECO:0000256" key="3">
    <source>
        <dbReference type="ARBA" id="ARBA00022448"/>
    </source>
</evidence>
<dbReference type="InterPro" id="IPR036942">
    <property type="entry name" value="Beta-barrel_TonB_sf"/>
</dbReference>
<evidence type="ECO:0000256" key="13">
    <source>
        <dbReference type="SAM" id="SignalP"/>
    </source>
</evidence>
<dbReference type="PANTHER" id="PTHR32552">
    <property type="entry name" value="FERRICHROME IRON RECEPTOR-RELATED"/>
    <property type="match status" value="1"/>
</dbReference>
<feature type="region of interest" description="Disordered" evidence="12">
    <location>
        <begin position="1"/>
        <end position="22"/>
    </location>
</feature>
<evidence type="ECO:0000256" key="10">
    <source>
        <dbReference type="PROSITE-ProRule" id="PRU01360"/>
    </source>
</evidence>
<comment type="similarity">
    <text evidence="2 10 11">Belongs to the TonB-dependent receptor family.</text>
</comment>
<evidence type="ECO:0000256" key="11">
    <source>
        <dbReference type="RuleBase" id="RU003357"/>
    </source>
</evidence>
<feature type="region of interest" description="Disordered" evidence="12">
    <location>
        <begin position="50"/>
        <end position="99"/>
    </location>
</feature>
<accession>E7RYW3</accession>
<feature type="domain" description="TonB-dependent receptor plug" evidence="15">
    <location>
        <begin position="108"/>
        <end position="207"/>
    </location>
</feature>
<evidence type="ECO:0000256" key="4">
    <source>
        <dbReference type="ARBA" id="ARBA00022452"/>
    </source>
</evidence>
<dbReference type="STRING" id="887898.HMPREF0551_1877"/>
<dbReference type="GO" id="GO:0015891">
    <property type="term" value="P:siderophore transport"/>
    <property type="evidence" value="ECO:0007669"/>
    <property type="project" value="InterPro"/>
</dbReference>
<feature type="domain" description="TonB-dependent receptor-like beta-barrel" evidence="14">
    <location>
        <begin position="306"/>
        <end position="736"/>
    </location>
</feature>
<dbReference type="InterPro" id="IPR039426">
    <property type="entry name" value="TonB-dep_rcpt-like"/>
</dbReference>
<organism evidence="16 17">
    <name type="scientific">Lautropia mirabilis ATCC 51599</name>
    <dbReference type="NCBI Taxonomy" id="887898"/>
    <lineage>
        <taxon>Bacteria</taxon>
        <taxon>Pseudomonadati</taxon>
        <taxon>Pseudomonadota</taxon>
        <taxon>Betaproteobacteria</taxon>
        <taxon>Burkholderiales</taxon>
        <taxon>Burkholderiaceae</taxon>
        <taxon>Lautropia</taxon>
    </lineage>
</organism>
<evidence type="ECO:0000256" key="12">
    <source>
        <dbReference type="SAM" id="MobiDB-lite"/>
    </source>
</evidence>
<protein>
    <submittedName>
        <fullName evidence="16">TonB-dependent siderophore receptor</fullName>
    </submittedName>
</protein>
<dbReference type="PANTHER" id="PTHR32552:SF84">
    <property type="entry name" value="TONB-DEPENDENT RECEPTOR-RELATED"/>
    <property type="match status" value="1"/>
</dbReference>
<keyword evidence="9 10" id="KW-0998">Cell outer membrane</keyword>
<dbReference type="PROSITE" id="PS52016">
    <property type="entry name" value="TONB_DEPENDENT_REC_3"/>
    <property type="match status" value="1"/>
</dbReference>
<evidence type="ECO:0000256" key="9">
    <source>
        <dbReference type="ARBA" id="ARBA00023237"/>
    </source>
</evidence>
<dbReference type="InterPro" id="IPR000531">
    <property type="entry name" value="Beta-barrel_TonB"/>
</dbReference>
<keyword evidence="13" id="KW-0732">Signal</keyword>
<dbReference type="Gene3D" id="2.40.170.20">
    <property type="entry name" value="TonB-dependent receptor, beta-barrel domain"/>
    <property type="match status" value="1"/>
</dbReference>
<dbReference type="SUPFAM" id="SSF56935">
    <property type="entry name" value="Porins"/>
    <property type="match status" value="1"/>
</dbReference>
<dbReference type="CDD" id="cd01347">
    <property type="entry name" value="ligand_gated_channel"/>
    <property type="match status" value="1"/>
</dbReference>
<evidence type="ECO:0000259" key="15">
    <source>
        <dbReference type="Pfam" id="PF07715"/>
    </source>
</evidence>
<dbReference type="Proteomes" id="UP000011021">
    <property type="component" value="Unassembled WGS sequence"/>
</dbReference>
<dbReference type="RefSeq" id="WP_005674232.1">
    <property type="nucleotide sequence ID" value="NZ_CP146288.1"/>
</dbReference>
<dbReference type="Gene3D" id="2.170.130.10">
    <property type="entry name" value="TonB-dependent receptor, plug domain"/>
    <property type="match status" value="1"/>
</dbReference>
<dbReference type="eggNOG" id="COG4774">
    <property type="taxonomic scope" value="Bacteria"/>
</dbReference>
<keyword evidence="8 16" id="KW-0675">Receptor</keyword>
<dbReference type="Pfam" id="PF00593">
    <property type="entry name" value="TonB_dep_Rec_b-barrel"/>
    <property type="match status" value="1"/>
</dbReference>
<sequence>MKPTHHGGHAGRPQTASSHSALTASPRLPSLLLALSCSLGVLMAPTAHAQSVDANDAARQRADTPSATGTGRHAQLPTVSVRDRQESPNGRLDMDIPNQAGSRLGLTERETPASVTVVDRATIEARGARNTHEILHSMPGVSTSATPGDTQVRQRGFNSASVNQTYNGINLQYTIATQPVDSWIYERVEDIAGPSSFLYGAGGVGGTINYVTKTAQRRDSSEVQVGLGSRSKRQVAFGLNRRIAGDGNGQGDHYWRIDVNHERGGEVTDDTREHSSQVLTSLLSDLGGGLTHTLAYEHQRTRAHRPYWGTPLNQPATGELNVLERLRYKNYNSADGMFAQRVQWLRSVTEWKASDALSLKNTFYAYDALRDYRNVEVYELNGAGTEVTRTNPLLQRHDQRVYGDRIDGTLRHDLGSHRSDWSFGLDVSFNRQTTYPSYNDDFKSMVDPDRFVTEYFYDIEGIPSRYDPKNRHRVDTVAAYLENRTELTPTIKLITALRHERVKLHYTSWDDADAVDERDISRTYHPTTGRIGATWDISPQVMVYAQYATAADPASGNLASAYFSTLSDNTKLTTGRQLEIGSKLGFLDGRGNATVALFDIERKNIATSNPQNRRQRLLIGKQRARGVELKAGLQLTRQWSVQGNATYTDAEYRNFYQGDISLAGKAPTNTPSTIANLWSTYALTPNLSVDATLRHVSRLYANAQNTAYWPAATLVDLGLEYRINRRLTLNGHLYNVANKVYAEDVDDRMAVLGDPRTVFVSLKMQF</sequence>
<dbReference type="GO" id="GO:0038023">
    <property type="term" value="F:signaling receptor activity"/>
    <property type="evidence" value="ECO:0007669"/>
    <property type="project" value="InterPro"/>
</dbReference>
<evidence type="ECO:0000256" key="1">
    <source>
        <dbReference type="ARBA" id="ARBA00004571"/>
    </source>
</evidence>
<dbReference type="GO" id="GO:0015344">
    <property type="term" value="F:siderophore uptake transmembrane transporter activity"/>
    <property type="evidence" value="ECO:0007669"/>
    <property type="project" value="TreeGrafter"/>
</dbReference>
<dbReference type="GO" id="GO:0009279">
    <property type="term" value="C:cell outer membrane"/>
    <property type="evidence" value="ECO:0007669"/>
    <property type="project" value="UniProtKB-SubCell"/>
</dbReference>
<feature type="signal peptide" evidence="13">
    <location>
        <begin position="1"/>
        <end position="49"/>
    </location>
</feature>
<reference evidence="16 17" key="1">
    <citation type="submission" date="2010-12" db="EMBL/GenBank/DDBJ databases">
        <authorList>
            <person name="Muzny D."/>
            <person name="Qin X."/>
            <person name="Deng J."/>
            <person name="Jiang H."/>
            <person name="Liu Y."/>
            <person name="Qu J."/>
            <person name="Song X.-Z."/>
            <person name="Zhang L."/>
            <person name="Thornton R."/>
            <person name="Coyle M."/>
            <person name="Francisco L."/>
            <person name="Jackson L."/>
            <person name="Javaid M."/>
            <person name="Korchina V."/>
            <person name="Kovar C."/>
            <person name="Mata R."/>
            <person name="Mathew T."/>
            <person name="Ngo R."/>
            <person name="Nguyen L."/>
            <person name="Nguyen N."/>
            <person name="Okwuonu G."/>
            <person name="Ongeri F."/>
            <person name="Pham C."/>
            <person name="Simmons D."/>
            <person name="Wilczek-Boney K."/>
            <person name="Hale W."/>
            <person name="Jakkamsetti A."/>
            <person name="Pham P."/>
            <person name="Ruth R."/>
            <person name="San Lucas F."/>
            <person name="Warren J."/>
            <person name="Zhang J."/>
            <person name="Zhao Z."/>
            <person name="Zhou C."/>
            <person name="Zhu D."/>
            <person name="Lee S."/>
            <person name="Bess C."/>
            <person name="Blankenburg K."/>
            <person name="Forbes L."/>
            <person name="Fu Q."/>
            <person name="Gubbala S."/>
            <person name="Hirani K."/>
            <person name="Jayaseelan J.C."/>
            <person name="Lara F."/>
            <person name="Munidasa M."/>
            <person name="Palculict T."/>
            <person name="Patil S."/>
            <person name="Pu L.-L."/>
            <person name="Saada N."/>
            <person name="Tang L."/>
            <person name="Weissenberger G."/>
            <person name="Zhu Y."/>
            <person name="Hemphill L."/>
            <person name="Shang Y."/>
            <person name="Youmans B."/>
            <person name="Ayvaz T."/>
            <person name="Ross M."/>
            <person name="Santibanez J."/>
            <person name="Aqrawi P."/>
            <person name="Gross S."/>
            <person name="Joshi V."/>
            <person name="Fowler G."/>
            <person name="Nazareth L."/>
            <person name="Reid J."/>
            <person name="Worley K."/>
            <person name="Petrosino J."/>
            <person name="Highlander S."/>
            <person name="Gibbs R."/>
        </authorList>
    </citation>
    <scope>NUCLEOTIDE SEQUENCE [LARGE SCALE GENOMIC DNA]</scope>
    <source>
        <strain evidence="16 17">ATCC 51599</strain>
    </source>
</reference>
<feature type="chain" id="PRO_5003221806" evidence="13">
    <location>
        <begin position="50"/>
        <end position="766"/>
    </location>
</feature>
<keyword evidence="3 10" id="KW-0813">Transport</keyword>
<gene>
    <name evidence="16" type="ORF">HMPREF0551_1877</name>
</gene>
<name>E7RYW3_9BURK</name>
<evidence type="ECO:0000256" key="2">
    <source>
        <dbReference type="ARBA" id="ARBA00009810"/>
    </source>
</evidence>
<comment type="caution">
    <text evidence="16">The sequence shown here is derived from an EMBL/GenBank/DDBJ whole genome shotgun (WGS) entry which is preliminary data.</text>
</comment>
<keyword evidence="5 10" id="KW-0812">Transmembrane</keyword>
<proteinExistence type="inferred from homology"/>
<dbReference type="InterPro" id="IPR010105">
    <property type="entry name" value="TonB_sidphr_rcpt"/>
</dbReference>
<dbReference type="HOGENOM" id="CLU_008287_9_2_4"/>
<keyword evidence="6 11" id="KW-0798">TonB box</keyword>
<dbReference type="InterPro" id="IPR012910">
    <property type="entry name" value="Plug_dom"/>
</dbReference>
<keyword evidence="17" id="KW-1185">Reference proteome</keyword>
<evidence type="ECO:0000256" key="5">
    <source>
        <dbReference type="ARBA" id="ARBA00022692"/>
    </source>
</evidence>
<comment type="subcellular location">
    <subcellularLocation>
        <location evidence="1 10">Cell outer membrane</location>
        <topology evidence="1 10">Multi-pass membrane protein</topology>
    </subcellularLocation>
</comment>
<dbReference type="NCBIfam" id="TIGR01783">
    <property type="entry name" value="TonB-siderophor"/>
    <property type="match status" value="1"/>
</dbReference>
<evidence type="ECO:0000313" key="16">
    <source>
        <dbReference type="EMBL" id="EFV94437.1"/>
    </source>
</evidence>
<dbReference type="AlphaFoldDB" id="E7RYW3"/>
<evidence type="ECO:0000256" key="8">
    <source>
        <dbReference type="ARBA" id="ARBA00023170"/>
    </source>
</evidence>
<keyword evidence="4 10" id="KW-1134">Transmembrane beta strand</keyword>
<dbReference type="EMBL" id="AEQP01000020">
    <property type="protein sequence ID" value="EFV94437.1"/>
    <property type="molecule type" value="Genomic_DNA"/>
</dbReference>
<keyword evidence="7 10" id="KW-0472">Membrane</keyword>
<evidence type="ECO:0000259" key="14">
    <source>
        <dbReference type="Pfam" id="PF00593"/>
    </source>
</evidence>
<dbReference type="InterPro" id="IPR037066">
    <property type="entry name" value="Plug_dom_sf"/>
</dbReference>
<evidence type="ECO:0000256" key="6">
    <source>
        <dbReference type="ARBA" id="ARBA00023077"/>
    </source>
</evidence>
<evidence type="ECO:0000313" key="17">
    <source>
        <dbReference type="Proteomes" id="UP000011021"/>
    </source>
</evidence>